<dbReference type="GO" id="GO:0051213">
    <property type="term" value="F:dioxygenase activity"/>
    <property type="evidence" value="ECO:0007669"/>
    <property type="project" value="UniProtKB-KW"/>
</dbReference>
<keyword evidence="2" id="KW-0223">Dioxygenase</keyword>
<organism evidence="2 3">
    <name type="scientific">Escherichia coli</name>
    <dbReference type="NCBI Taxonomy" id="562"/>
    <lineage>
        <taxon>Bacteria</taxon>
        <taxon>Pseudomonadati</taxon>
        <taxon>Pseudomonadota</taxon>
        <taxon>Gammaproteobacteria</taxon>
        <taxon>Enterobacterales</taxon>
        <taxon>Enterobacteriaceae</taxon>
        <taxon>Escherichia</taxon>
    </lineage>
</organism>
<dbReference type="AlphaFoldDB" id="A0A377DQP2"/>
<evidence type="ECO:0000313" key="2">
    <source>
        <dbReference type="EMBL" id="STM38121.1"/>
    </source>
</evidence>
<protein>
    <submittedName>
        <fullName evidence="2">Alpha-ketoglutarate-dependent dioxygenase (Alkylated DNA repair protein)</fullName>
        <ecNumber evidence="2">1.14.11.-</ecNumber>
    </submittedName>
</protein>
<feature type="domain" description="Alpha-ketoglutarate-dependent dioxygenase AlkB-like" evidence="1">
    <location>
        <begin position="5"/>
        <end position="49"/>
    </location>
</feature>
<evidence type="ECO:0000259" key="1">
    <source>
        <dbReference type="Pfam" id="PF13532"/>
    </source>
</evidence>
<dbReference type="InterPro" id="IPR037151">
    <property type="entry name" value="AlkB-like_sf"/>
</dbReference>
<gene>
    <name evidence="2" type="primary">alkB_3</name>
    <name evidence="2" type="ORF">NCTC8500_01881</name>
</gene>
<dbReference type="EMBL" id="UGFG01000001">
    <property type="protein sequence ID" value="STM38121.1"/>
    <property type="molecule type" value="Genomic_DNA"/>
</dbReference>
<dbReference type="Pfam" id="PF13532">
    <property type="entry name" value="2OG-FeII_Oxy_2"/>
    <property type="match status" value="1"/>
</dbReference>
<name>A0A377DQP2_ECOLX</name>
<evidence type="ECO:0000313" key="3">
    <source>
        <dbReference type="Proteomes" id="UP000254429"/>
    </source>
</evidence>
<dbReference type="SUPFAM" id="SSF51197">
    <property type="entry name" value="Clavaminate synthase-like"/>
    <property type="match status" value="1"/>
</dbReference>
<dbReference type="Proteomes" id="UP000254429">
    <property type="component" value="Unassembled WGS sequence"/>
</dbReference>
<dbReference type="EC" id="1.14.11.-" evidence="2"/>
<accession>A0A377DQP2</accession>
<proteinExistence type="predicted"/>
<dbReference type="Gene3D" id="2.60.120.590">
    <property type="entry name" value="Alpha-ketoglutarate-dependent dioxygenase AlkB-like"/>
    <property type="match status" value="1"/>
</dbReference>
<dbReference type="InterPro" id="IPR027450">
    <property type="entry name" value="AlkB-like"/>
</dbReference>
<keyword evidence="2" id="KW-0560">Oxidoreductase</keyword>
<sequence length="55" mass="6350">MIPLKRLLLEHGDVVVWGGESRLFYHGIQPLKAGFHPLTIDCRYNLTFRQAGKKE</sequence>
<reference evidence="2 3" key="1">
    <citation type="submission" date="2018-06" db="EMBL/GenBank/DDBJ databases">
        <authorList>
            <consortium name="Pathogen Informatics"/>
            <person name="Doyle S."/>
        </authorList>
    </citation>
    <scope>NUCLEOTIDE SEQUENCE [LARGE SCALE GENOMIC DNA]</scope>
    <source>
        <strain evidence="2 3">NCTC8500</strain>
    </source>
</reference>